<sequence>MPASQDIAYINRLSDDNLRDELISYGQHPPPILDPAVRNILRLRLLKIKCPDVQLPDDHAWNTDEDGQINGSCSHMQASISGDCASDEINDSSGLTIFMISAIILLIAIIFIFLPKALS</sequence>
<evidence type="ECO:0000313" key="3">
    <source>
        <dbReference type="Proteomes" id="UP001626550"/>
    </source>
</evidence>
<dbReference type="Gene3D" id="1.10.720.40">
    <property type="match status" value="1"/>
</dbReference>
<proteinExistence type="predicted"/>
<keyword evidence="1" id="KW-1133">Transmembrane helix</keyword>
<dbReference type="InterPro" id="IPR011015">
    <property type="entry name" value="LEM/LEM-like_dom_sf"/>
</dbReference>
<feature type="transmembrane region" description="Helical" evidence="1">
    <location>
        <begin position="95"/>
        <end position="114"/>
    </location>
</feature>
<protein>
    <submittedName>
        <fullName evidence="2">Uncharacterized protein</fullName>
    </submittedName>
</protein>
<evidence type="ECO:0000313" key="2">
    <source>
        <dbReference type="EMBL" id="KAL3314730.1"/>
    </source>
</evidence>
<dbReference type="SUPFAM" id="SSF63451">
    <property type="entry name" value="LEM domain"/>
    <property type="match status" value="1"/>
</dbReference>
<keyword evidence="3" id="KW-1185">Reference proteome</keyword>
<organism evidence="2 3">
    <name type="scientific">Cichlidogyrus casuarinus</name>
    <dbReference type="NCBI Taxonomy" id="1844966"/>
    <lineage>
        <taxon>Eukaryota</taxon>
        <taxon>Metazoa</taxon>
        <taxon>Spiralia</taxon>
        <taxon>Lophotrochozoa</taxon>
        <taxon>Platyhelminthes</taxon>
        <taxon>Monogenea</taxon>
        <taxon>Monopisthocotylea</taxon>
        <taxon>Dactylogyridea</taxon>
        <taxon>Ancyrocephalidae</taxon>
        <taxon>Cichlidogyrus</taxon>
    </lineage>
</organism>
<keyword evidence="1" id="KW-0812">Transmembrane</keyword>
<reference evidence="2 3" key="1">
    <citation type="submission" date="2024-11" db="EMBL/GenBank/DDBJ databases">
        <title>Adaptive evolution of stress response genes in parasites aligns with host niche diversity.</title>
        <authorList>
            <person name="Hahn C."/>
            <person name="Resl P."/>
        </authorList>
    </citation>
    <scope>NUCLEOTIDE SEQUENCE [LARGE SCALE GENOMIC DNA]</scope>
    <source>
        <strain evidence="2">EGGRZ-B1_66</strain>
        <tissue evidence="2">Body</tissue>
    </source>
</reference>
<name>A0ABD2Q561_9PLAT</name>
<dbReference type="Proteomes" id="UP001626550">
    <property type="component" value="Unassembled WGS sequence"/>
</dbReference>
<comment type="caution">
    <text evidence="2">The sequence shown here is derived from an EMBL/GenBank/DDBJ whole genome shotgun (WGS) entry which is preliminary data.</text>
</comment>
<evidence type="ECO:0000256" key="1">
    <source>
        <dbReference type="SAM" id="Phobius"/>
    </source>
</evidence>
<dbReference type="AlphaFoldDB" id="A0ABD2Q561"/>
<dbReference type="EMBL" id="JBJKFK010000921">
    <property type="protein sequence ID" value="KAL3314730.1"/>
    <property type="molecule type" value="Genomic_DNA"/>
</dbReference>
<keyword evidence="1" id="KW-0472">Membrane</keyword>
<gene>
    <name evidence="2" type="ORF">Ciccas_006649</name>
</gene>
<accession>A0ABD2Q561</accession>